<evidence type="ECO:0000256" key="1">
    <source>
        <dbReference type="ARBA" id="ARBA00022448"/>
    </source>
</evidence>
<sequence>MRREILRMERVTYREQGMTQLENFNIAIKEGEIIGVVPVNRVGLAAFIRLLRQNLPLHYGYVYYQEKMVNHWRFPTMKYNRISVIQNRSCLAEGLTVADNVFVLRQGFRKRIVQPKVLRQQLQPFLEEIGVEISSDAYVDELSAFERLVVELLKAVVAGNRLIVMDDIGTFVSDRELKKLHEIMRHYASRGVAFLYIAAHYEDARQICGRIAMMMNGQIIKYYSGKEPVPKLFYFQCTEEFDRKVRENMDRKQPEPEERPVFEADGVCGENIRDLKISVRAGECLVLQALDTAVFQELLGFMTGAGKPERGTVLVDGLPASIPGDRRIGVIRELPAATMIFSNLSYLDNLCMNLDHRFENVWRKGSIKKGIAREYAPLLGEEVFWKRVDELTEREKYDLVYARILLQNPRVVFCIQPFKGAEVELRVRIWEHLERFLDRGIGVVILAVNLADSLSLAGRLIRIRRGGRQEEFSREAFSRLPINTPWRYLYEEEGENR</sequence>
<keyword evidence="4 6" id="KW-0067">ATP-binding</keyword>
<evidence type="ECO:0000256" key="3">
    <source>
        <dbReference type="ARBA" id="ARBA00022741"/>
    </source>
</evidence>
<feature type="domain" description="ABC transporter" evidence="5">
    <location>
        <begin position="256"/>
        <end position="490"/>
    </location>
</feature>
<keyword evidence="2" id="KW-0677">Repeat</keyword>
<protein>
    <submittedName>
        <fullName evidence="6">Sugar ABC transporter ATP-binding protein</fullName>
    </submittedName>
</protein>
<keyword evidence="1" id="KW-0813">Transport</keyword>
<dbReference type="GO" id="GO:0016887">
    <property type="term" value="F:ATP hydrolysis activity"/>
    <property type="evidence" value="ECO:0007669"/>
    <property type="project" value="InterPro"/>
</dbReference>
<evidence type="ECO:0000256" key="2">
    <source>
        <dbReference type="ARBA" id="ARBA00022737"/>
    </source>
</evidence>
<keyword evidence="3" id="KW-0547">Nucleotide-binding</keyword>
<comment type="caution">
    <text evidence="6">The sequence shown here is derived from an EMBL/GenBank/DDBJ whole genome shotgun (WGS) entry which is preliminary data.</text>
</comment>
<accession>A0A9D2T5J6</accession>
<dbReference type="AlphaFoldDB" id="A0A9D2T5J6"/>
<organism evidence="6 7">
    <name type="scientific">Candidatus Lachnoclostridium pullistercoris</name>
    <dbReference type="NCBI Taxonomy" id="2838632"/>
    <lineage>
        <taxon>Bacteria</taxon>
        <taxon>Bacillati</taxon>
        <taxon>Bacillota</taxon>
        <taxon>Clostridia</taxon>
        <taxon>Lachnospirales</taxon>
        <taxon>Lachnospiraceae</taxon>
    </lineage>
</organism>
<name>A0A9D2T5J6_9FIRM</name>
<dbReference type="PANTHER" id="PTHR43790:SF9">
    <property type="entry name" value="GALACTOFURANOSE TRANSPORTER ATP-BINDING PROTEIN YTFR"/>
    <property type="match status" value="1"/>
</dbReference>
<dbReference type="InterPro" id="IPR003439">
    <property type="entry name" value="ABC_transporter-like_ATP-bd"/>
</dbReference>
<evidence type="ECO:0000259" key="5">
    <source>
        <dbReference type="PROSITE" id="PS50893"/>
    </source>
</evidence>
<dbReference type="InterPro" id="IPR027417">
    <property type="entry name" value="P-loop_NTPase"/>
</dbReference>
<dbReference type="Proteomes" id="UP000823883">
    <property type="component" value="Unassembled WGS sequence"/>
</dbReference>
<dbReference type="GO" id="GO:0005524">
    <property type="term" value="F:ATP binding"/>
    <property type="evidence" value="ECO:0007669"/>
    <property type="project" value="UniProtKB-KW"/>
</dbReference>
<dbReference type="PANTHER" id="PTHR43790">
    <property type="entry name" value="CARBOHYDRATE TRANSPORT ATP-BINDING PROTEIN MG119-RELATED"/>
    <property type="match status" value="1"/>
</dbReference>
<reference evidence="6" key="2">
    <citation type="submission" date="2021-04" db="EMBL/GenBank/DDBJ databases">
        <authorList>
            <person name="Gilroy R."/>
        </authorList>
    </citation>
    <scope>NUCLEOTIDE SEQUENCE</scope>
    <source>
        <strain evidence="6">CHK183-5548</strain>
    </source>
</reference>
<evidence type="ECO:0000313" key="6">
    <source>
        <dbReference type="EMBL" id="HJC47337.1"/>
    </source>
</evidence>
<dbReference type="SUPFAM" id="SSF52540">
    <property type="entry name" value="P-loop containing nucleoside triphosphate hydrolases"/>
    <property type="match status" value="2"/>
</dbReference>
<proteinExistence type="predicted"/>
<dbReference type="PROSITE" id="PS50893">
    <property type="entry name" value="ABC_TRANSPORTER_2"/>
    <property type="match status" value="2"/>
</dbReference>
<gene>
    <name evidence="6" type="ORF">IAA04_04725</name>
</gene>
<dbReference type="Gene3D" id="3.40.50.300">
    <property type="entry name" value="P-loop containing nucleotide triphosphate hydrolases"/>
    <property type="match status" value="2"/>
</dbReference>
<evidence type="ECO:0000256" key="4">
    <source>
        <dbReference type="ARBA" id="ARBA00022840"/>
    </source>
</evidence>
<dbReference type="InterPro" id="IPR050107">
    <property type="entry name" value="ABC_carbohydrate_import_ATPase"/>
</dbReference>
<dbReference type="Pfam" id="PF00005">
    <property type="entry name" value="ABC_tran"/>
    <property type="match status" value="1"/>
</dbReference>
<evidence type="ECO:0000313" key="7">
    <source>
        <dbReference type="Proteomes" id="UP000823883"/>
    </source>
</evidence>
<reference evidence="6" key="1">
    <citation type="journal article" date="2021" name="PeerJ">
        <title>Extensive microbial diversity within the chicken gut microbiome revealed by metagenomics and culture.</title>
        <authorList>
            <person name="Gilroy R."/>
            <person name="Ravi A."/>
            <person name="Getino M."/>
            <person name="Pursley I."/>
            <person name="Horton D.L."/>
            <person name="Alikhan N.F."/>
            <person name="Baker D."/>
            <person name="Gharbi K."/>
            <person name="Hall N."/>
            <person name="Watson M."/>
            <person name="Adriaenssens E.M."/>
            <person name="Foster-Nyarko E."/>
            <person name="Jarju S."/>
            <person name="Secka A."/>
            <person name="Antonio M."/>
            <person name="Oren A."/>
            <person name="Chaudhuri R.R."/>
            <person name="La Ragione R."/>
            <person name="Hildebrand F."/>
            <person name="Pallen M.J."/>
        </authorList>
    </citation>
    <scope>NUCLEOTIDE SEQUENCE</scope>
    <source>
        <strain evidence="6">CHK183-5548</strain>
    </source>
</reference>
<dbReference type="EMBL" id="DWWL01000027">
    <property type="protein sequence ID" value="HJC47337.1"/>
    <property type="molecule type" value="Genomic_DNA"/>
</dbReference>
<feature type="domain" description="ABC transporter" evidence="5">
    <location>
        <begin position="6"/>
        <end position="241"/>
    </location>
</feature>